<comment type="caution">
    <text evidence="1">The sequence shown here is derived from an EMBL/GenBank/DDBJ whole genome shotgun (WGS) entry which is preliminary data.</text>
</comment>
<protein>
    <submittedName>
        <fullName evidence="1">Uncharacterized protein</fullName>
    </submittedName>
</protein>
<evidence type="ECO:0000313" key="2">
    <source>
        <dbReference type="Proteomes" id="UP000663836"/>
    </source>
</evidence>
<gene>
    <name evidence="1" type="ORF">JBS370_LOCUS30884</name>
</gene>
<reference evidence="1" key="1">
    <citation type="submission" date="2021-02" db="EMBL/GenBank/DDBJ databases">
        <authorList>
            <person name="Nowell W R."/>
        </authorList>
    </citation>
    <scope>NUCLEOTIDE SEQUENCE</scope>
</reference>
<sequence>MRDWPKNDIIIDTNKGYALRRLGAYSPNVIEEIVHTFVPLSNFCVASPQTDICVYASVPVRTDIAQLAIMMTPRHTVRTPSSYDRDSVSRLIMKDISRVLAQHHPDEVIKNAKSIVHFVGNQFYHQKSDAGALMTTSPTNTIDDYSGISRIRSTSIEMILKQISSNRIGFEFLSYTDLKLLLAAIFSTIDASYTIFNVQESLDTFSQFILGQSVFALRYCSLGQRNSLPAQPCLAISTLFLRIPPDTTSAFSIYRLMPLPIIHSGDMYIYSNLPKIIGINSIDQTFLSWKEEIDIKECTFSPLVQCRKIPVTTSLSKSSCLTQLLNDDQSATNMCQVTRSTNIEQDIMQIDDGIWFFYNIRQAHHCQVYSTSNDLIESISITEPTIVSIPCNKTVTCMDSQLPISPCTQRRVIVTPRFQFHVPPQARFLLPIKNLSQTIQL</sequence>
<dbReference type="Proteomes" id="UP000663836">
    <property type="component" value="Unassembled WGS sequence"/>
</dbReference>
<dbReference type="AlphaFoldDB" id="A0A819TWC7"/>
<evidence type="ECO:0000313" key="1">
    <source>
        <dbReference type="EMBL" id="CAF4084295.1"/>
    </source>
</evidence>
<name>A0A819TWC7_9BILA</name>
<accession>A0A819TWC7</accession>
<organism evidence="1 2">
    <name type="scientific">Rotaria sordida</name>
    <dbReference type="NCBI Taxonomy" id="392033"/>
    <lineage>
        <taxon>Eukaryota</taxon>
        <taxon>Metazoa</taxon>
        <taxon>Spiralia</taxon>
        <taxon>Gnathifera</taxon>
        <taxon>Rotifera</taxon>
        <taxon>Eurotatoria</taxon>
        <taxon>Bdelloidea</taxon>
        <taxon>Philodinida</taxon>
        <taxon>Philodinidae</taxon>
        <taxon>Rotaria</taxon>
    </lineage>
</organism>
<dbReference type="EMBL" id="CAJOBD010007339">
    <property type="protein sequence ID" value="CAF4084295.1"/>
    <property type="molecule type" value="Genomic_DNA"/>
</dbReference>
<proteinExistence type="predicted"/>